<dbReference type="Gene3D" id="1.10.3290.10">
    <property type="entry name" value="Fido-like domain"/>
    <property type="match status" value="1"/>
</dbReference>
<dbReference type="SUPFAM" id="SSF140931">
    <property type="entry name" value="Fic-like"/>
    <property type="match status" value="1"/>
</dbReference>
<dbReference type="InterPro" id="IPR036388">
    <property type="entry name" value="WH-like_DNA-bd_sf"/>
</dbReference>
<dbReference type="InterPro" id="IPR003812">
    <property type="entry name" value="Fido"/>
</dbReference>
<dbReference type="InterPro" id="IPR025230">
    <property type="entry name" value="DUF4172"/>
</dbReference>
<comment type="caution">
    <text evidence="2">The sequence shown here is derived from an EMBL/GenBank/DDBJ whole genome shotgun (WGS) entry which is preliminary data.</text>
</comment>
<organism evidence="2 3">
    <name type="scientific">Flectobacillus longus</name>
    <dbReference type="NCBI Taxonomy" id="2984207"/>
    <lineage>
        <taxon>Bacteria</taxon>
        <taxon>Pseudomonadati</taxon>
        <taxon>Bacteroidota</taxon>
        <taxon>Cytophagia</taxon>
        <taxon>Cytophagales</taxon>
        <taxon>Flectobacillaceae</taxon>
        <taxon>Flectobacillus</taxon>
    </lineage>
</organism>
<proteinExistence type="predicted"/>
<dbReference type="PANTHER" id="PTHR13504">
    <property type="entry name" value="FIDO DOMAIN-CONTAINING PROTEIN DDB_G0283145"/>
    <property type="match status" value="1"/>
</dbReference>
<evidence type="ECO:0000259" key="1">
    <source>
        <dbReference type="PROSITE" id="PS51459"/>
    </source>
</evidence>
<gene>
    <name evidence="2" type="ORF">QM480_19685</name>
</gene>
<dbReference type="InterPro" id="IPR036597">
    <property type="entry name" value="Fido-like_dom_sf"/>
</dbReference>
<dbReference type="InterPro" id="IPR040198">
    <property type="entry name" value="Fido_containing"/>
</dbReference>
<dbReference type="RefSeq" id="WP_283371375.1">
    <property type="nucleotide sequence ID" value="NZ_JASHID010000018.1"/>
</dbReference>
<protein>
    <submittedName>
        <fullName evidence="2">DUF4172 domain-containing protein</fullName>
    </submittedName>
</protein>
<evidence type="ECO:0000313" key="3">
    <source>
        <dbReference type="Proteomes" id="UP001236569"/>
    </source>
</evidence>
<dbReference type="PROSITE" id="PS51459">
    <property type="entry name" value="FIDO"/>
    <property type="match status" value="1"/>
</dbReference>
<evidence type="ECO:0000313" key="2">
    <source>
        <dbReference type="EMBL" id="MDI9866573.1"/>
    </source>
</evidence>
<name>A0ABT6YSJ8_9BACT</name>
<dbReference type="EMBL" id="JASHID010000018">
    <property type="protein sequence ID" value="MDI9866573.1"/>
    <property type="molecule type" value="Genomic_DNA"/>
</dbReference>
<sequence>MAWVWQHKDWAKFEYDSTKLHQYESDFLLNAGRILGLIQVVEQEGLNTLKVEVLSQEALSTSSIEGEILDRDSVQSSIKKHLGLQTDFRRVEPNVAGIAEMMVDLFQNYDTELTHEMLFEWHKMLMNGRRDVDNIGGYRSHSEPMQIISGNLSNPRVFYEAPPSHLVLSEMDKFTHWYKTQLATNISTLAFAGITHLYFEMIHPFEDGNGRIGRALIEKAISQRLKKSIFMSMAKAIENRKKAYYEAIQNCNHQLQIDKYLAYFAQTVLESQEYTIQLIHFILLKVKLFNQFQTQLNDRQIKVLLRVFEAGMEGFKGGLSAKNYQSISQTSAATVTRDLQELVNLGILIKTGELKSTRYWLNKQLDI</sequence>
<feature type="domain" description="Fido" evidence="1">
    <location>
        <begin position="113"/>
        <end position="266"/>
    </location>
</feature>
<reference evidence="2 3" key="1">
    <citation type="submission" date="2023-05" db="EMBL/GenBank/DDBJ databases">
        <title>Novel species of genus Flectobacillus isolated from stream in China.</title>
        <authorList>
            <person name="Lu H."/>
        </authorList>
    </citation>
    <scope>NUCLEOTIDE SEQUENCE [LARGE SCALE GENOMIC DNA]</scope>
    <source>
        <strain evidence="2 3">DC10W</strain>
    </source>
</reference>
<dbReference type="Pfam" id="PF02661">
    <property type="entry name" value="Fic"/>
    <property type="match status" value="1"/>
</dbReference>
<dbReference type="Gene3D" id="1.10.10.10">
    <property type="entry name" value="Winged helix-like DNA-binding domain superfamily/Winged helix DNA-binding domain"/>
    <property type="match status" value="1"/>
</dbReference>
<dbReference type="Pfam" id="PF13776">
    <property type="entry name" value="DUF4172"/>
    <property type="match status" value="1"/>
</dbReference>
<dbReference type="PANTHER" id="PTHR13504:SF33">
    <property type="entry name" value="FIC FAMILY PROTEIN"/>
    <property type="match status" value="1"/>
</dbReference>
<dbReference type="Proteomes" id="UP001236569">
    <property type="component" value="Unassembled WGS sequence"/>
</dbReference>
<keyword evidence="3" id="KW-1185">Reference proteome</keyword>
<accession>A0ABT6YSJ8</accession>